<keyword evidence="7" id="KW-0067">ATP-binding</keyword>
<keyword evidence="8" id="KW-1185">Reference proteome</keyword>
<dbReference type="CDD" id="cd18793">
    <property type="entry name" value="SF2_C_SNF"/>
    <property type="match status" value="1"/>
</dbReference>
<dbReference type="PANTHER" id="PTHR10799">
    <property type="entry name" value="SNF2/RAD54 HELICASE FAMILY"/>
    <property type="match status" value="1"/>
</dbReference>
<keyword evidence="2" id="KW-0479">Metal-binding</keyword>
<feature type="region of interest" description="Disordered" evidence="3">
    <location>
        <begin position="1014"/>
        <end position="1040"/>
    </location>
</feature>
<keyword evidence="2" id="KW-0863">Zinc-finger</keyword>
<dbReference type="Gene3D" id="3.40.50.300">
    <property type="entry name" value="P-loop containing nucleotide triphosphate hydrolases"/>
    <property type="match status" value="1"/>
</dbReference>
<feature type="domain" description="Helicase ATP-binding" evidence="5">
    <location>
        <begin position="584"/>
        <end position="745"/>
    </location>
</feature>
<dbReference type="PROSITE" id="PS51192">
    <property type="entry name" value="HELICASE_ATP_BIND_1"/>
    <property type="match status" value="1"/>
</dbReference>
<protein>
    <submittedName>
        <fullName evidence="7">DEAD/DEAH box helicase</fullName>
        <ecNumber evidence="7">3.6.4.-</ecNumber>
    </submittedName>
</protein>
<keyword evidence="2" id="KW-0862">Zinc</keyword>
<keyword evidence="7" id="KW-0547">Nucleotide-binding</keyword>
<dbReference type="Gene3D" id="3.40.50.10810">
    <property type="entry name" value="Tandem AAA-ATPase domain"/>
    <property type="match status" value="1"/>
</dbReference>
<evidence type="ECO:0000259" key="5">
    <source>
        <dbReference type="PROSITE" id="PS51192"/>
    </source>
</evidence>
<feature type="region of interest" description="Disordered" evidence="3">
    <location>
        <begin position="97"/>
        <end position="117"/>
    </location>
</feature>
<dbReference type="SMART" id="SM00490">
    <property type="entry name" value="HELICc"/>
    <property type="match status" value="1"/>
</dbReference>
<evidence type="ECO:0000313" key="7">
    <source>
        <dbReference type="EMBL" id="MEK7950392.1"/>
    </source>
</evidence>
<dbReference type="SMART" id="SM00487">
    <property type="entry name" value="DEXDc"/>
    <property type="match status" value="1"/>
</dbReference>
<evidence type="ECO:0000259" key="6">
    <source>
        <dbReference type="PROSITE" id="PS51194"/>
    </source>
</evidence>
<keyword evidence="7" id="KW-0347">Helicase</keyword>
<feature type="domain" description="SWIM-type" evidence="4">
    <location>
        <begin position="54"/>
        <end position="93"/>
    </location>
</feature>
<gene>
    <name evidence="7" type="ORF">WKV53_07790</name>
</gene>
<dbReference type="EMBL" id="JBBUKT010000002">
    <property type="protein sequence ID" value="MEK7950392.1"/>
    <property type="molecule type" value="Genomic_DNA"/>
</dbReference>
<keyword evidence="1 7" id="KW-0378">Hydrolase</keyword>
<dbReference type="PROSITE" id="PS51194">
    <property type="entry name" value="HELICASE_CTER"/>
    <property type="match status" value="1"/>
</dbReference>
<evidence type="ECO:0000256" key="1">
    <source>
        <dbReference type="ARBA" id="ARBA00022801"/>
    </source>
</evidence>
<reference evidence="7 8" key="1">
    <citation type="submission" date="2024-04" db="EMBL/GenBank/DDBJ databases">
        <title>Luteolibacter sp. isolated from soil.</title>
        <authorList>
            <person name="An J."/>
        </authorList>
    </citation>
    <scope>NUCLEOTIDE SEQUENCE [LARGE SCALE GENOMIC DNA]</scope>
    <source>
        <strain evidence="7 8">Y139</strain>
    </source>
</reference>
<dbReference type="PROSITE" id="PS50966">
    <property type="entry name" value="ZF_SWIM"/>
    <property type="match status" value="1"/>
</dbReference>
<evidence type="ECO:0000256" key="2">
    <source>
        <dbReference type="PROSITE-ProRule" id="PRU00325"/>
    </source>
</evidence>
<dbReference type="InterPro" id="IPR007527">
    <property type="entry name" value="Znf_SWIM"/>
</dbReference>
<proteinExistence type="predicted"/>
<dbReference type="Proteomes" id="UP001371305">
    <property type="component" value="Unassembled WGS sequence"/>
</dbReference>
<dbReference type="InterPro" id="IPR027417">
    <property type="entry name" value="P-loop_NTPase"/>
</dbReference>
<dbReference type="Pfam" id="PF00271">
    <property type="entry name" value="Helicase_C"/>
    <property type="match status" value="1"/>
</dbReference>
<dbReference type="InterPro" id="IPR049730">
    <property type="entry name" value="SNF2/RAD54-like_C"/>
</dbReference>
<dbReference type="EC" id="3.6.4.-" evidence="7"/>
<dbReference type="Pfam" id="PF00176">
    <property type="entry name" value="SNF2-rel_dom"/>
    <property type="match status" value="1"/>
</dbReference>
<name>A0ABU9AUE4_9BACT</name>
<comment type="caution">
    <text evidence="7">The sequence shown here is derived from an EMBL/GenBank/DDBJ whole genome shotgun (WGS) entry which is preliminary data.</text>
</comment>
<dbReference type="GO" id="GO:0004386">
    <property type="term" value="F:helicase activity"/>
    <property type="evidence" value="ECO:0007669"/>
    <property type="project" value="UniProtKB-KW"/>
</dbReference>
<dbReference type="InterPro" id="IPR014001">
    <property type="entry name" value="Helicase_ATP-bd"/>
</dbReference>
<dbReference type="SUPFAM" id="SSF52540">
    <property type="entry name" value="P-loop containing nucleoside triphosphate hydrolases"/>
    <property type="match status" value="2"/>
</dbReference>
<dbReference type="InterPro" id="IPR001650">
    <property type="entry name" value="Helicase_C-like"/>
</dbReference>
<feature type="domain" description="Helicase C-terminal" evidence="6">
    <location>
        <begin position="872"/>
        <end position="1026"/>
    </location>
</feature>
<organism evidence="7 8">
    <name type="scientific">Luteolibacter soli</name>
    <dbReference type="NCBI Taxonomy" id="3135280"/>
    <lineage>
        <taxon>Bacteria</taxon>
        <taxon>Pseudomonadati</taxon>
        <taxon>Verrucomicrobiota</taxon>
        <taxon>Verrucomicrobiia</taxon>
        <taxon>Verrucomicrobiales</taxon>
        <taxon>Verrucomicrobiaceae</taxon>
        <taxon>Luteolibacter</taxon>
    </lineage>
</organism>
<dbReference type="RefSeq" id="WP_341403923.1">
    <property type="nucleotide sequence ID" value="NZ_JBBUKT010000002.1"/>
</dbReference>
<evidence type="ECO:0000256" key="3">
    <source>
        <dbReference type="SAM" id="MobiDB-lite"/>
    </source>
</evidence>
<dbReference type="GO" id="GO:0016787">
    <property type="term" value="F:hydrolase activity"/>
    <property type="evidence" value="ECO:0007669"/>
    <property type="project" value="UniProtKB-KW"/>
</dbReference>
<dbReference type="InterPro" id="IPR000330">
    <property type="entry name" value="SNF2_N"/>
</dbReference>
<sequence length="1040" mass="113192">MEITEDWVRGLTGWKPFKDGKTIADQGLIAGLKRSADGHLIQGTLREGRLTLRPIVKIGPRGPSDVTVQCGCPDHRATGGVCAHAVAVLLTAIAANSSANPGQKPGATTASKAPQKTDTPAIVPIAWQVRLSPRLEAEWLEGKLSVRLQPAPGQPITASDAAVTAWLADRNQAPTGPNPAPLALRLAGEDAASLLDRLAGHTRIEIDGRPGPFHLDSDPGPPLRLADSRLDGSQVSLTLDPAETRRKLVRWGASPAFITLGTGAGTGTAARLPAASSRPAWFERVAALASQGKLRLSAADFLADLDAWLDLFEAPHPGWLGSLRFASAAPDFVLDLEGSLEVLEATLSVRYPGLSARPLPDPGEDLPGLPAIAPDGHLQARQLDSEEAARHLLIVAGFDPAARRARFQIRGRDAILSFVADDLDSLRQRWTVREGERFATVLQRVHVVRPEIEQKADFGSSLAFELSFQTTGGQRIPGGEMRRLLGGGKRRATLKSGAELVISRSCEELVQPLVSELGIGRPDEEIRLSGAAAILFQNLREKLRNTLLKSNSDALLENQSPQISNIGLEADLRPYQSQGSAWLADRLNRLGGALLADEMGLGKTLQTIASINHFNQSETTATGPTLVVAPTSLLGNWQAEFKRFAPGLKCLGLHGAGRDKLRDQVPGVDVIVTSYGTLVRDLAFHLQREYRLLVADEASLLRNPDAEVSKALAKIQARGRVALTGTPIENRIQDLWAIFRFVAPGYLGDRKDFRERYEVPTTDADPKASAGLMERLRLRISPFVLRRTKSQVAKDLPDKIEIDEWLTLADDQAALYASLARSGLDELERIREQQGEGAGKMHLLTLLLRLRQTCVDPGLLDIPGRKDSNAVKIDRLLELLSERSENTGKTLVFSQFAKNLRRIEKRLETGFGKVFCLDGTTRNRQSLVDSFQSEPGPAVFLISLKAGGYGLNLTAADAVVHLDPWWNPAVEAQATDRAHRIGQSRPVTVYRLMTRDTVEERVRRMQDKKRALIDATTGDPNETDGIPTNWTSDDLEGLLR</sequence>
<dbReference type="InterPro" id="IPR038718">
    <property type="entry name" value="SNF2-like_sf"/>
</dbReference>
<accession>A0ABU9AUE4</accession>
<evidence type="ECO:0000313" key="8">
    <source>
        <dbReference type="Proteomes" id="UP001371305"/>
    </source>
</evidence>
<evidence type="ECO:0000259" key="4">
    <source>
        <dbReference type="PROSITE" id="PS50966"/>
    </source>
</evidence>